<dbReference type="InterPro" id="IPR022002">
    <property type="entry name" value="ChsH2_Znr"/>
</dbReference>
<evidence type="ECO:0000313" key="11">
    <source>
        <dbReference type="Proteomes" id="UP000061362"/>
    </source>
</evidence>
<accession>A0A088E2N3</accession>
<dbReference type="RefSeq" id="WP_012020352.1">
    <property type="nucleotide sequence ID" value="NZ_AP019770.1"/>
</dbReference>
<dbReference type="SUPFAM" id="SSF50249">
    <property type="entry name" value="Nucleic acid-binding proteins"/>
    <property type="match status" value="1"/>
</dbReference>
<evidence type="ECO:0000313" key="5">
    <source>
        <dbReference type="EMBL" id="AKV75781.1"/>
    </source>
</evidence>
<dbReference type="EMBL" id="CP008822">
    <property type="protein sequence ID" value="AIM26551.1"/>
    <property type="molecule type" value="Genomic_DNA"/>
</dbReference>
<evidence type="ECO:0000313" key="8">
    <source>
        <dbReference type="EMBL" id="AKV82519.1"/>
    </source>
</evidence>
<dbReference type="OMA" id="YTSELEW"/>
<dbReference type="OrthoDB" id="9573at2157"/>
<evidence type="ECO:0000313" key="4">
    <source>
        <dbReference type="EMBL" id="AKV73539.1"/>
    </source>
</evidence>
<dbReference type="PANTHER" id="PTHR34075:SF6">
    <property type="entry name" value="DNA-BINDING PROTEIN"/>
    <property type="match status" value="1"/>
</dbReference>
<dbReference type="Pfam" id="PF12172">
    <property type="entry name" value="zf-ChsH2"/>
    <property type="match status" value="1"/>
</dbReference>
<dbReference type="EMBL" id="CP012174">
    <property type="protein sequence ID" value="AKV78028.1"/>
    <property type="molecule type" value="Genomic_DNA"/>
</dbReference>
<reference evidence="3 9" key="1">
    <citation type="journal article" date="2014" name="J. Bacteriol.">
        <title>Role of an Archaeal PitA Transporter in the Copper and Arsenic Resistance of Metallosphaera sedula, an Extreme Thermoacidophile.</title>
        <authorList>
            <person name="McCarthy S."/>
            <person name="Ai C."/>
            <person name="Wheaton G."/>
            <person name="Tevatia R."/>
            <person name="Eckrich V."/>
            <person name="Kelly R."/>
            <person name="Blum P."/>
        </authorList>
    </citation>
    <scope>NUCLEOTIDE SEQUENCE [LARGE SCALE GENOMIC DNA]</scope>
    <source>
        <strain evidence="3 9">CuR1</strain>
    </source>
</reference>
<dbReference type="InterPro" id="IPR012340">
    <property type="entry name" value="NA-bd_OB-fold"/>
</dbReference>
<evidence type="ECO:0000313" key="7">
    <source>
        <dbReference type="EMBL" id="AKV80273.1"/>
    </source>
</evidence>
<gene>
    <name evidence="3" type="ORF">HA72_0387</name>
    <name evidence="4" type="ORF">MsedA_0400</name>
    <name evidence="5" type="ORF">MsedB_0400</name>
    <name evidence="6" type="ORF">MsedC_0399</name>
    <name evidence="7" type="ORF">MsedD_0400</name>
    <name evidence="8" type="ORF">MsedE_0400</name>
</gene>
<organism evidence="3 9">
    <name type="scientific">Metallosphaera sedula</name>
    <dbReference type="NCBI Taxonomy" id="43687"/>
    <lineage>
        <taxon>Archaea</taxon>
        <taxon>Thermoproteota</taxon>
        <taxon>Thermoprotei</taxon>
        <taxon>Sulfolobales</taxon>
        <taxon>Sulfolobaceae</taxon>
        <taxon>Metallosphaera</taxon>
    </lineage>
</organism>
<dbReference type="Proteomes" id="UP000062475">
    <property type="component" value="Chromosome"/>
</dbReference>
<dbReference type="PATRIC" id="fig|43687.5.peg.398"/>
<keyword evidence="4" id="KW-0238">DNA-binding</keyword>
<dbReference type="Pfam" id="PF01796">
    <property type="entry name" value="OB_ChsH2_C"/>
    <property type="match status" value="1"/>
</dbReference>
<sequence>MEGIPLQLRYTVPEKGYEKFWEGLRKNEIWATKCRKCGTLYYPPQRDCTSCYTSELEWVKLSNRGKLMTYTVVKAKPQGYESEEDYVIGIVRTDDGVDLMCWIKGTPRVNSHVNLVTDGKRVVGEILDV</sequence>
<dbReference type="InterPro" id="IPR002878">
    <property type="entry name" value="ChsH2_C"/>
</dbReference>
<evidence type="ECO:0000313" key="10">
    <source>
        <dbReference type="Proteomes" id="UP000056255"/>
    </source>
</evidence>
<reference evidence="11 12" key="2">
    <citation type="journal article" date="2015" name="Genome Announc.">
        <title>Complete Genome Sequences of Evolved Arsenate-Resistant Metallosphaera sedula Strains.</title>
        <authorList>
            <person name="Ai C."/>
            <person name="McCarthy S."/>
            <person name="Schackwitz W."/>
            <person name="Martin J."/>
            <person name="Lipzen A."/>
            <person name="Blum P."/>
        </authorList>
    </citation>
    <scope>NUCLEOTIDE SEQUENCE [LARGE SCALE GENOMIC DNA]</scope>
    <source>
        <strain evidence="6 12">ARS120-1</strain>
        <strain evidence="7 11">ARS120-2</strain>
        <strain evidence="4 14">ARS50-1</strain>
        <strain evidence="5 13">ARS50-2</strain>
    </source>
</reference>
<dbReference type="PANTHER" id="PTHR34075">
    <property type="entry name" value="BLR3430 PROTEIN"/>
    <property type="match status" value="1"/>
</dbReference>
<dbReference type="Proteomes" id="UP000061362">
    <property type="component" value="Chromosome"/>
</dbReference>
<evidence type="ECO:0000313" key="3">
    <source>
        <dbReference type="EMBL" id="AIM26551.1"/>
    </source>
</evidence>
<evidence type="ECO:0000313" key="14">
    <source>
        <dbReference type="Proteomes" id="UP000068832"/>
    </source>
</evidence>
<dbReference type="Proteomes" id="UP000062398">
    <property type="component" value="Chromosome"/>
</dbReference>
<dbReference type="GeneID" id="97614568"/>
<reference evidence="8 10" key="3">
    <citation type="submission" date="2015-07" db="EMBL/GenBank/DDBJ databases">
        <title>Physiological, transcriptional responses and genome re-sequencing of acid resistant extremely thermoacidophilic Metallosphaera sedula SARC-M1.</title>
        <authorList>
            <person name="Ai C."/>
            <person name="McCarthy S."/>
            <person name="Eckrich V."/>
            <person name="Rudrappa D."/>
            <person name="Qiu G."/>
            <person name="Blum P."/>
        </authorList>
    </citation>
    <scope>NUCLEOTIDE SEQUENCE [LARGE SCALE GENOMIC DNA]</scope>
    <source>
        <strain evidence="8 10">SARC-M1</strain>
    </source>
</reference>
<dbReference type="AlphaFoldDB" id="A0A088E2N3"/>
<dbReference type="Proteomes" id="UP000056255">
    <property type="component" value="Chromosome"/>
</dbReference>
<dbReference type="EMBL" id="CP012176">
    <property type="protein sequence ID" value="AKV82519.1"/>
    <property type="molecule type" value="Genomic_DNA"/>
</dbReference>
<dbReference type="GO" id="GO:0003677">
    <property type="term" value="F:DNA binding"/>
    <property type="evidence" value="ECO:0007669"/>
    <property type="project" value="UniProtKB-KW"/>
</dbReference>
<feature type="domain" description="ChsH2 rubredoxin-like zinc ribbon" evidence="2">
    <location>
        <begin position="21"/>
        <end position="57"/>
    </location>
</feature>
<dbReference type="EMBL" id="CP012172">
    <property type="protein sequence ID" value="AKV73539.1"/>
    <property type="molecule type" value="Genomic_DNA"/>
</dbReference>
<dbReference type="Proteomes" id="UP000068832">
    <property type="component" value="Chromosome"/>
</dbReference>
<evidence type="ECO:0000313" key="12">
    <source>
        <dbReference type="Proteomes" id="UP000062398"/>
    </source>
</evidence>
<evidence type="ECO:0000259" key="1">
    <source>
        <dbReference type="Pfam" id="PF01796"/>
    </source>
</evidence>
<protein>
    <submittedName>
        <fullName evidence="4">DNA-binding protein</fullName>
    </submittedName>
</protein>
<evidence type="ECO:0000313" key="9">
    <source>
        <dbReference type="Proteomes" id="UP000029084"/>
    </source>
</evidence>
<dbReference type="InterPro" id="IPR052513">
    <property type="entry name" value="Thioester_dehydratase-like"/>
</dbReference>
<name>A0A088E2N3_9CREN</name>
<feature type="domain" description="ChsH2 C-terminal OB-fold" evidence="1">
    <location>
        <begin position="58"/>
        <end position="117"/>
    </location>
</feature>
<evidence type="ECO:0000313" key="13">
    <source>
        <dbReference type="Proteomes" id="UP000062475"/>
    </source>
</evidence>
<dbReference type="EMBL" id="CP012175">
    <property type="protein sequence ID" value="AKV80273.1"/>
    <property type="molecule type" value="Genomic_DNA"/>
</dbReference>
<evidence type="ECO:0000313" key="6">
    <source>
        <dbReference type="EMBL" id="AKV78028.1"/>
    </source>
</evidence>
<evidence type="ECO:0000259" key="2">
    <source>
        <dbReference type="Pfam" id="PF12172"/>
    </source>
</evidence>
<dbReference type="Gene3D" id="6.10.30.10">
    <property type="match status" value="1"/>
</dbReference>
<dbReference type="EMBL" id="CP012173">
    <property type="protein sequence ID" value="AKV75781.1"/>
    <property type="molecule type" value="Genomic_DNA"/>
</dbReference>
<dbReference type="Proteomes" id="UP000029084">
    <property type="component" value="Chromosome"/>
</dbReference>
<proteinExistence type="predicted"/>